<name>A0ABW2XGQ4_9ACTN</name>
<dbReference type="Proteomes" id="UP001597063">
    <property type="component" value="Unassembled WGS sequence"/>
</dbReference>
<organism evidence="2 3">
    <name type="scientific">Actinomadura fibrosa</name>
    <dbReference type="NCBI Taxonomy" id="111802"/>
    <lineage>
        <taxon>Bacteria</taxon>
        <taxon>Bacillati</taxon>
        <taxon>Actinomycetota</taxon>
        <taxon>Actinomycetes</taxon>
        <taxon>Streptosporangiales</taxon>
        <taxon>Thermomonosporaceae</taxon>
        <taxon>Actinomadura</taxon>
    </lineage>
</organism>
<dbReference type="EMBL" id="JBHTGP010000006">
    <property type="protein sequence ID" value="MFD0685441.1"/>
    <property type="molecule type" value="Genomic_DNA"/>
</dbReference>
<protein>
    <submittedName>
        <fullName evidence="2">Uncharacterized protein</fullName>
    </submittedName>
</protein>
<feature type="region of interest" description="Disordered" evidence="1">
    <location>
        <begin position="696"/>
        <end position="718"/>
    </location>
</feature>
<gene>
    <name evidence="2" type="ORF">ACFQZM_13100</name>
</gene>
<evidence type="ECO:0000256" key="1">
    <source>
        <dbReference type="SAM" id="MobiDB-lite"/>
    </source>
</evidence>
<comment type="caution">
    <text evidence="2">The sequence shown here is derived from an EMBL/GenBank/DDBJ whole genome shotgun (WGS) entry which is preliminary data.</text>
</comment>
<accession>A0ABW2XGQ4</accession>
<reference evidence="3" key="1">
    <citation type="journal article" date="2019" name="Int. J. Syst. Evol. Microbiol.">
        <title>The Global Catalogue of Microorganisms (GCM) 10K type strain sequencing project: providing services to taxonomists for standard genome sequencing and annotation.</title>
        <authorList>
            <consortium name="The Broad Institute Genomics Platform"/>
            <consortium name="The Broad Institute Genome Sequencing Center for Infectious Disease"/>
            <person name="Wu L."/>
            <person name="Ma J."/>
        </authorList>
    </citation>
    <scope>NUCLEOTIDE SEQUENCE [LARGE SCALE GENOMIC DNA]</scope>
    <source>
        <strain evidence="3">JCM 9371</strain>
    </source>
</reference>
<evidence type="ECO:0000313" key="2">
    <source>
        <dbReference type="EMBL" id="MFD0685441.1"/>
    </source>
</evidence>
<keyword evidence="3" id="KW-1185">Reference proteome</keyword>
<proteinExistence type="predicted"/>
<dbReference type="RefSeq" id="WP_131755590.1">
    <property type="nucleotide sequence ID" value="NZ_CAACUY010000006.1"/>
</dbReference>
<evidence type="ECO:0000313" key="3">
    <source>
        <dbReference type="Proteomes" id="UP001597063"/>
    </source>
</evidence>
<sequence>MTDDGWLGPDTCGVKLAQFEQMAQQMTRAAPALARLADELWQALNGAGVSTAPAMEVKRIAAWAADAAADLRRRDVLVHDLDRQKLAMSVCRPDGTYLKLPDRYTDQVAYAEGRRATDLLRKAATGDAAAQKALRRMRPEDVTPMFAKALLESLGPEELLKLPMSLTMRLAGDANNDRPALAAHAADTRAILAILGRSLALTTDPARKGYLGDDYLSALRAAGRTTFPPLSVLPKGTAGYQSLATLLGSTGTRFSAHFIDTVGNDMVAYDSGLRPTLGQVPLPDLAGRYGLGNALDPSATDIRTGGRRTDFLAPLLLAAAASGKEASQKLLTHRPMGPLPQDPQPRTSGTNLQYLLHDRRAVWGESDHGTALGKTLEAATTAQDPGSTRLAFAAAQILATDARANFKVKDGKVQVGDKAPLDALLSGAPADAIARPHHYDELSGLRPSMAKVLVAHLDQLHDLVRLSRFDERPGSTGLTADDLDYLLLDVARNATAYETLLMGQIAHAKIAVDRTVQNHGDLSNTIAGEGQMFGHLLEARHQTLGAEGLRLAEDLARMQSYVGHGIALLPVDFAPITRVPIAGDVFNVALGKLSGKLTTVLAKKLADKEDPAIVAPKTDTEGVERLFNQMIISSLVTHGQYVRTGLDGRAFVDEQNRIKPLATMSPSEMEKLIRWANNTMKLNNQSDTVMTAIENGATTTSGHYRGSGGENVSESGRR</sequence>